<sequence>MKVTQFIHHVVSISSKTEIRVHSDGTKYCVQNVYITDKDGSVVEIALFGQTEEIINEHNHS</sequence>
<proteinExistence type="predicted"/>
<dbReference type="EMBL" id="LR796171">
    <property type="protein sequence ID" value="CAB4123454.1"/>
    <property type="molecule type" value="Genomic_DNA"/>
</dbReference>
<dbReference type="InterPro" id="IPR012340">
    <property type="entry name" value="NA-bd_OB-fold"/>
</dbReference>
<name>A0A6J5KM91_9CAUD</name>
<accession>A0A6J5KM91</accession>
<organism evidence="1">
    <name type="scientific">uncultured Caudovirales phage</name>
    <dbReference type="NCBI Taxonomy" id="2100421"/>
    <lineage>
        <taxon>Viruses</taxon>
        <taxon>Duplodnaviria</taxon>
        <taxon>Heunggongvirae</taxon>
        <taxon>Uroviricota</taxon>
        <taxon>Caudoviricetes</taxon>
        <taxon>Peduoviridae</taxon>
        <taxon>Maltschvirus</taxon>
        <taxon>Maltschvirus maltsch</taxon>
    </lineage>
</organism>
<evidence type="ECO:0000313" key="1">
    <source>
        <dbReference type="EMBL" id="CAB4123454.1"/>
    </source>
</evidence>
<protein>
    <submittedName>
        <fullName evidence="1">Uncharacterized protein</fullName>
    </submittedName>
</protein>
<reference evidence="1" key="1">
    <citation type="submission" date="2020-04" db="EMBL/GenBank/DDBJ databases">
        <authorList>
            <person name="Chiriac C."/>
            <person name="Salcher M."/>
            <person name="Ghai R."/>
            <person name="Kavagutti S V."/>
        </authorList>
    </citation>
    <scope>NUCLEOTIDE SEQUENCE</scope>
</reference>
<dbReference type="SUPFAM" id="SSF50249">
    <property type="entry name" value="Nucleic acid-binding proteins"/>
    <property type="match status" value="1"/>
</dbReference>
<gene>
    <name evidence="1" type="ORF">UFOVP43_35</name>
</gene>